<dbReference type="SUPFAM" id="SSF57716">
    <property type="entry name" value="Glucocorticoid receptor-like (DNA-binding domain)"/>
    <property type="match status" value="1"/>
</dbReference>
<dbReference type="EMBL" id="VUJU01009048">
    <property type="protein sequence ID" value="KAF0722619.1"/>
    <property type="molecule type" value="Genomic_DNA"/>
</dbReference>
<keyword evidence="4 5" id="KW-0238">DNA-binding</keyword>
<gene>
    <name evidence="7" type="ORF">FWK35_00027878</name>
</gene>
<dbReference type="SMART" id="SM00980">
    <property type="entry name" value="THAP"/>
    <property type="match status" value="1"/>
</dbReference>
<keyword evidence="2 5" id="KW-0863">Zinc-finger</keyword>
<keyword evidence="8" id="KW-1185">Reference proteome</keyword>
<dbReference type="OrthoDB" id="6629813at2759"/>
<evidence type="ECO:0000256" key="1">
    <source>
        <dbReference type="ARBA" id="ARBA00022723"/>
    </source>
</evidence>
<evidence type="ECO:0000256" key="3">
    <source>
        <dbReference type="ARBA" id="ARBA00022833"/>
    </source>
</evidence>
<dbReference type="AlphaFoldDB" id="A0A6G0W699"/>
<keyword evidence="3" id="KW-0862">Zinc</keyword>
<proteinExistence type="predicted"/>
<protein>
    <submittedName>
        <fullName evidence="7">THAP-type domain-containing protein</fullName>
    </submittedName>
</protein>
<sequence length="245" mass="28459">MARRHKCVFFNCSKSKIEEPGLTLFHFPKNDPIRAQEWVKKSGNIDLTILTHEELSAKYVCAHHFSKCDIRQAGNRFILIKTAIPKKHNIDNSSYELHQSTSSTPSQIDPLSENILDTDDEIDLREIINMSTPKKCQNSQLTSFSSHENSDNTVVETPTKRKMRDMIEIKKKIKIKIINILILEYFLKYKCFEQIIRRPFLRNIQNINLPGLSTIKRWIGSSKFSPGFLNSYMEQIKIKVNAMDN</sequence>
<comment type="caution">
    <text evidence="7">The sequence shown here is derived from an EMBL/GenBank/DDBJ whole genome shotgun (WGS) entry which is preliminary data.</text>
</comment>
<reference evidence="7 8" key="1">
    <citation type="submission" date="2019-08" db="EMBL/GenBank/DDBJ databases">
        <title>Whole genome of Aphis craccivora.</title>
        <authorList>
            <person name="Voronova N.V."/>
            <person name="Shulinski R.S."/>
            <person name="Bandarenka Y.V."/>
            <person name="Zhorov D.G."/>
            <person name="Warner D."/>
        </authorList>
    </citation>
    <scope>NUCLEOTIDE SEQUENCE [LARGE SCALE GENOMIC DNA]</scope>
    <source>
        <strain evidence="7">180601</strain>
        <tissue evidence="7">Whole Body</tissue>
    </source>
</reference>
<feature type="domain" description="THAP-type" evidence="6">
    <location>
        <begin position="1"/>
        <end position="88"/>
    </location>
</feature>
<evidence type="ECO:0000256" key="2">
    <source>
        <dbReference type="ARBA" id="ARBA00022771"/>
    </source>
</evidence>
<dbReference type="Pfam" id="PF05485">
    <property type="entry name" value="THAP"/>
    <property type="match status" value="1"/>
</dbReference>
<evidence type="ECO:0000256" key="4">
    <source>
        <dbReference type="ARBA" id="ARBA00023125"/>
    </source>
</evidence>
<name>A0A6G0W699_APHCR</name>
<evidence type="ECO:0000313" key="8">
    <source>
        <dbReference type="Proteomes" id="UP000478052"/>
    </source>
</evidence>
<keyword evidence="1" id="KW-0479">Metal-binding</keyword>
<dbReference type="GO" id="GO:0003677">
    <property type="term" value="F:DNA binding"/>
    <property type="evidence" value="ECO:0007669"/>
    <property type="project" value="UniProtKB-UniRule"/>
</dbReference>
<evidence type="ECO:0000259" key="6">
    <source>
        <dbReference type="PROSITE" id="PS50950"/>
    </source>
</evidence>
<dbReference type="InterPro" id="IPR006612">
    <property type="entry name" value="THAP_Znf"/>
</dbReference>
<evidence type="ECO:0000313" key="7">
    <source>
        <dbReference type="EMBL" id="KAF0722619.1"/>
    </source>
</evidence>
<accession>A0A6G0W699</accession>
<organism evidence="7 8">
    <name type="scientific">Aphis craccivora</name>
    <name type="common">Cowpea aphid</name>
    <dbReference type="NCBI Taxonomy" id="307492"/>
    <lineage>
        <taxon>Eukaryota</taxon>
        <taxon>Metazoa</taxon>
        <taxon>Ecdysozoa</taxon>
        <taxon>Arthropoda</taxon>
        <taxon>Hexapoda</taxon>
        <taxon>Insecta</taxon>
        <taxon>Pterygota</taxon>
        <taxon>Neoptera</taxon>
        <taxon>Paraneoptera</taxon>
        <taxon>Hemiptera</taxon>
        <taxon>Sternorrhyncha</taxon>
        <taxon>Aphidomorpha</taxon>
        <taxon>Aphidoidea</taxon>
        <taxon>Aphididae</taxon>
        <taxon>Aphidini</taxon>
        <taxon>Aphis</taxon>
        <taxon>Aphis</taxon>
    </lineage>
</organism>
<dbReference type="GO" id="GO:0008270">
    <property type="term" value="F:zinc ion binding"/>
    <property type="evidence" value="ECO:0007669"/>
    <property type="project" value="UniProtKB-KW"/>
</dbReference>
<dbReference type="PROSITE" id="PS50950">
    <property type="entry name" value="ZF_THAP"/>
    <property type="match status" value="1"/>
</dbReference>
<evidence type="ECO:0000256" key="5">
    <source>
        <dbReference type="PROSITE-ProRule" id="PRU00309"/>
    </source>
</evidence>
<dbReference type="Proteomes" id="UP000478052">
    <property type="component" value="Unassembled WGS sequence"/>
</dbReference>